<dbReference type="InterPro" id="IPR051304">
    <property type="entry name" value="SCF_F-box_domain"/>
</dbReference>
<name>A0A9J6AG26_SOLCO</name>
<feature type="domain" description="F-box" evidence="1">
    <location>
        <begin position="316"/>
        <end position="357"/>
    </location>
</feature>
<keyword evidence="3" id="KW-1185">Reference proteome</keyword>
<accession>A0A9J6AG26</accession>
<gene>
    <name evidence="2" type="ORF">H5410_008462</name>
</gene>
<organism evidence="2 3">
    <name type="scientific">Solanum commersonii</name>
    <name type="common">Commerson's wild potato</name>
    <name type="synonym">Commerson's nightshade</name>
    <dbReference type="NCBI Taxonomy" id="4109"/>
    <lineage>
        <taxon>Eukaryota</taxon>
        <taxon>Viridiplantae</taxon>
        <taxon>Streptophyta</taxon>
        <taxon>Embryophyta</taxon>
        <taxon>Tracheophyta</taxon>
        <taxon>Spermatophyta</taxon>
        <taxon>Magnoliopsida</taxon>
        <taxon>eudicotyledons</taxon>
        <taxon>Gunneridae</taxon>
        <taxon>Pentapetalae</taxon>
        <taxon>asterids</taxon>
        <taxon>lamiids</taxon>
        <taxon>Solanales</taxon>
        <taxon>Solanaceae</taxon>
        <taxon>Solanoideae</taxon>
        <taxon>Solaneae</taxon>
        <taxon>Solanum</taxon>
    </lineage>
</organism>
<dbReference type="AlphaFoldDB" id="A0A9J6AG26"/>
<feature type="domain" description="F-box" evidence="1">
    <location>
        <begin position="12"/>
        <end position="54"/>
    </location>
</feature>
<evidence type="ECO:0000313" key="3">
    <source>
        <dbReference type="Proteomes" id="UP000824120"/>
    </source>
</evidence>
<evidence type="ECO:0000259" key="1">
    <source>
        <dbReference type="SMART" id="SM00256"/>
    </source>
</evidence>
<proteinExistence type="predicted"/>
<dbReference type="Pfam" id="PF03478">
    <property type="entry name" value="Beta-prop_KIB1-4"/>
    <property type="match status" value="2"/>
</dbReference>
<reference evidence="2 3" key="1">
    <citation type="submission" date="2020-09" db="EMBL/GenBank/DDBJ databases">
        <title>De no assembly of potato wild relative species, Solanum commersonii.</title>
        <authorList>
            <person name="Cho K."/>
        </authorList>
    </citation>
    <scope>NUCLEOTIDE SEQUENCE [LARGE SCALE GENOMIC DNA]</scope>
    <source>
        <strain evidence="2">LZ3.2</strain>
        <tissue evidence="2">Leaf</tissue>
    </source>
</reference>
<dbReference type="Proteomes" id="UP000824120">
    <property type="component" value="Chromosome 2"/>
</dbReference>
<dbReference type="InterPro" id="IPR005174">
    <property type="entry name" value="KIB1-4_b-propeller"/>
</dbReference>
<sequence>MDSGSVTPWADLPKELVEKIGSWPGSTQIDVLRLRAVCTTWRSAIPPFKNFHSLPLKLQVPIIPNDTDTFGSNPEFYLIDSTVYLIQPIDTNKPSSSSSRSGWLVKVMQTADGKLRVLNPLCHKAMDVTPEDVPNKVASRLHNMRVAVRRMKKKRLVESSGQLFLVDMSSYNSDPNEVDRIRIYWLDRQKHEWTRVYKLVDRIFFVGDDCCFSVSSKDFGDQCRGNCIYYTNGSAYINMLRKYDSSHCSVSYYRTSGDISAELVHKYKGLQGHNTGVLTAVKSSYKLGPLLFYLEYAALMEQQTVGSGRYVPWSDIPKELAERIGSCLDTQIDVLHFRSVCTTWRSSLAPFKTVPHFPVEIPFPLDDRYIYKGRPGYYLIESTVYIFQPLDGDSIDSPCKGWLIQVIKTADGKLKVLNPLTGREIQNHMPKVLNLLDFRVSQVCKSYHVQFYIPSKPLFRDYDVGYVRKILLLMNHNSGSEKDSFSLMAIDRDNRLCYLKSGDDKWTKLKNPSSYIDDIIVYKGNFYAVDRYGETMKFDSSFNETTVASRFYGETMKFDSSFNETVASRFSGGGKRKKRLVESGGQLFLVDYSSDFGKDASREIKIYRLNEKQYEWIEVHTLGDRIFFAVNDCCFSVSSRDFGDKYGRGNCIYYVKGSMYFDDEDSDDDFGMCGCCCPLDDDVVGDDAISYPISNYDDKTNESGSKSGGGGVISTSISNGDHRINASTSKSGGVREEQAIDRYKGVFDDNTCVFTLEDGKLGSLLSSLDYAEILWPPPSWLNGEDQPHPHVHLMANEQNILGILFCIALASFVLVNG</sequence>
<dbReference type="EMBL" id="JACXVP010000002">
    <property type="protein sequence ID" value="KAG5623244.1"/>
    <property type="molecule type" value="Genomic_DNA"/>
</dbReference>
<protein>
    <recommendedName>
        <fullName evidence="1">F-box domain-containing protein</fullName>
    </recommendedName>
</protein>
<dbReference type="OrthoDB" id="638130at2759"/>
<comment type="caution">
    <text evidence="2">The sequence shown here is derived from an EMBL/GenBank/DDBJ whole genome shotgun (WGS) entry which is preliminary data.</text>
</comment>
<dbReference type="SMART" id="SM00256">
    <property type="entry name" value="FBOX"/>
    <property type="match status" value="2"/>
</dbReference>
<dbReference type="PANTHER" id="PTHR47123:SF6">
    <property type="entry name" value="F-BOX PROTEIN SKIP23-LIKE ISOFORM X1"/>
    <property type="match status" value="1"/>
</dbReference>
<evidence type="ECO:0000313" key="2">
    <source>
        <dbReference type="EMBL" id="KAG5623244.1"/>
    </source>
</evidence>
<dbReference type="PANTHER" id="PTHR47123">
    <property type="entry name" value="F-BOX PROTEIN SKIP23"/>
    <property type="match status" value="1"/>
</dbReference>
<dbReference type="InterPro" id="IPR001810">
    <property type="entry name" value="F-box_dom"/>
</dbReference>